<dbReference type="GO" id="GO:0008270">
    <property type="term" value="F:zinc ion binding"/>
    <property type="evidence" value="ECO:0007669"/>
    <property type="project" value="UniProtKB-KW"/>
</dbReference>
<dbReference type="PROSITE" id="PS50096">
    <property type="entry name" value="IQ"/>
    <property type="match status" value="1"/>
</dbReference>
<dbReference type="InterPro" id="IPR011011">
    <property type="entry name" value="Znf_FYVE_PHD"/>
</dbReference>
<feature type="domain" description="DH" evidence="14">
    <location>
        <begin position="65"/>
        <end position="346"/>
    </location>
</feature>
<keyword evidence="7" id="KW-0206">Cytoskeleton</keyword>
<dbReference type="PROSITE" id="PS50010">
    <property type="entry name" value="DH_2"/>
    <property type="match status" value="1"/>
</dbReference>
<evidence type="ECO:0000313" key="18">
    <source>
        <dbReference type="Proteomes" id="UP001515480"/>
    </source>
</evidence>
<dbReference type="InterPro" id="IPR002110">
    <property type="entry name" value="Ankyrin_rpt"/>
</dbReference>
<organism evidence="17 18">
    <name type="scientific">Prymnesium parvum</name>
    <name type="common">Toxic golden alga</name>
    <dbReference type="NCBI Taxonomy" id="97485"/>
    <lineage>
        <taxon>Eukaryota</taxon>
        <taxon>Haptista</taxon>
        <taxon>Haptophyta</taxon>
        <taxon>Prymnesiophyceae</taxon>
        <taxon>Prymnesiales</taxon>
        <taxon>Prymnesiaceae</taxon>
        <taxon>Prymnesium</taxon>
    </lineage>
</organism>
<evidence type="ECO:0000259" key="13">
    <source>
        <dbReference type="PROSITE" id="PS50003"/>
    </source>
</evidence>
<feature type="region of interest" description="Disordered" evidence="12">
    <location>
        <begin position="626"/>
        <end position="663"/>
    </location>
</feature>
<dbReference type="InterPro" id="IPR011993">
    <property type="entry name" value="PH-like_dom_sf"/>
</dbReference>
<evidence type="ECO:0000259" key="14">
    <source>
        <dbReference type="PROSITE" id="PS50010"/>
    </source>
</evidence>
<dbReference type="PROSITE" id="PS50892">
    <property type="entry name" value="V_SNARE"/>
    <property type="match status" value="1"/>
</dbReference>
<dbReference type="Gene3D" id="1.20.5.110">
    <property type="match status" value="1"/>
</dbReference>
<dbReference type="InterPro" id="IPR000306">
    <property type="entry name" value="Znf_FYVE"/>
</dbReference>
<keyword evidence="4 9" id="KW-0863">Zinc-finger</keyword>
<feature type="compositionally biased region" description="Low complexity" evidence="12">
    <location>
        <begin position="11"/>
        <end position="27"/>
    </location>
</feature>
<keyword evidence="7" id="KW-0963">Cytoplasm</keyword>
<accession>A0AB34KB45</accession>
<keyword evidence="3" id="KW-0677">Repeat</keyword>
<dbReference type="InterPro" id="IPR001849">
    <property type="entry name" value="PH_domain"/>
</dbReference>
<evidence type="ECO:0000256" key="3">
    <source>
        <dbReference type="ARBA" id="ARBA00022737"/>
    </source>
</evidence>
<dbReference type="Gene3D" id="3.30.40.10">
    <property type="entry name" value="Zinc/RING finger domain, C3HC4 (zinc finger)"/>
    <property type="match status" value="1"/>
</dbReference>
<dbReference type="GO" id="GO:0005085">
    <property type="term" value="F:guanyl-nucleotide exchange factor activity"/>
    <property type="evidence" value="ECO:0007669"/>
    <property type="project" value="InterPro"/>
</dbReference>
<evidence type="ECO:0000313" key="17">
    <source>
        <dbReference type="EMBL" id="KAL1529749.1"/>
    </source>
</evidence>
<dbReference type="Gene3D" id="1.25.40.20">
    <property type="entry name" value="Ankyrin repeat-containing domain"/>
    <property type="match status" value="1"/>
</dbReference>
<dbReference type="Pfam" id="PF01363">
    <property type="entry name" value="FYVE"/>
    <property type="match status" value="1"/>
</dbReference>
<evidence type="ECO:0000256" key="4">
    <source>
        <dbReference type="ARBA" id="ARBA00022771"/>
    </source>
</evidence>
<comment type="subcellular location">
    <subcellularLocation>
        <location evidence="1">Cytoplasm</location>
        <location evidence="1">Cytoskeleton</location>
    </subcellularLocation>
</comment>
<dbReference type="CDD" id="cd15873">
    <property type="entry name" value="R-SNARE_STXBP5_6"/>
    <property type="match status" value="1"/>
</dbReference>
<feature type="region of interest" description="Disordered" evidence="12">
    <location>
        <begin position="136"/>
        <end position="192"/>
    </location>
</feature>
<evidence type="ECO:0000256" key="9">
    <source>
        <dbReference type="PROSITE-ProRule" id="PRU00091"/>
    </source>
</evidence>
<dbReference type="InterPro" id="IPR013083">
    <property type="entry name" value="Znf_RING/FYVE/PHD"/>
</dbReference>
<keyword evidence="5" id="KW-0862">Zinc</keyword>
<dbReference type="SMART" id="SM00248">
    <property type="entry name" value="ANK"/>
    <property type="match status" value="4"/>
</dbReference>
<feature type="region of interest" description="Disordered" evidence="12">
    <location>
        <begin position="1007"/>
        <end position="1039"/>
    </location>
</feature>
<evidence type="ECO:0000256" key="1">
    <source>
        <dbReference type="ARBA" id="ARBA00004245"/>
    </source>
</evidence>
<keyword evidence="18" id="KW-1185">Reference proteome</keyword>
<dbReference type="SUPFAM" id="SSF50729">
    <property type="entry name" value="PH domain-like"/>
    <property type="match status" value="1"/>
</dbReference>
<dbReference type="Gene3D" id="2.30.29.30">
    <property type="entry name" value="Pleckstrin-homology domain (PH domain)/Phosphotyrosine-binding domain (PTB)"/>
    <property type="match status" value="1"/>
</dbReference>
<gene>
    <name evidence="17" type="ORF">AB1Y20_000685</name>
</gene>
<dbReference type="PROSITE" id="PS50297">
    <property type="entry name" value="ANK_REP_REGION"/>
    <property type="match status" value="1"/>
</dbReference>
<dbReference type="SUPFAM" id="SSF48403">
    <property type="entry name" value="Ankyrin repeat"/>
    <property type="match status" value="1"/>
</dbReference>
<dbReference type="GO" id="GO:0005634">
    <property type="term" value="C:nucleus"/>
    <property type="evidence" value="ECO:0007669"/>
    <property type="project" value="TreeGrafter"/>
</dbReference>
<feature type="region of interest" description="Disordered" evidence="12">
    <location>
        <begin position="252"/>
        <end position="290"/>
    </location>
</feature>
<feature type="domain" description="V-SNARE coiled-coil homology" evidence="16">
    <location>
        <begin position="1022"/>
        <end position="1082"/>
    </location>
</feature>
<comment type="caution">
    <text evidence="17">The sequence shown here is derived from an EMBL/GenBank/DDBJ whole genome shotgun (WGS) entry which is preliminary data.</text>
</comment>
<dbReference type="PROSITE" id="PS50178">
    <property type="entry name" value="ZF_FYVE"/>
    <property type="match status" value="1"/>
</dbReference>
<evidence type="ECO:0000256" key="2">
    <source>
        <dbReference type="ARBA" id="ARBA00022723"/>
    </source>
</evidence>
<dbReference type="EMBL" id="JBGBPQ010000001">
    <property type="protein sequence ID" value="KAL1529749.1"/>
    <property type="molecule type" value="Genomic_DNA"/>
</dbReference>
<evidence type="ECO:0000256" key="8">
    <source>
        <dbReference type="PROSITE-ProRule" id="PRU00023"/>
    </source>
</evidence>
<dbReference type="SUPFAM" id="SSF57903">
    <property type="entry name" value="FYVE/PHD zinc finger"/>
    <property type="match status" value="1"/>
</dbReference>
<dbReference type="SUPFAM" id="SSF58038">
    <property type="entry name" value="SNARE fusion complex"/>
    <property type="match status" value="1"/>
</dbReference>
<feature type="domain" description="FYVE-type" evidence="15">
    <location>
        <begin position="894"/>
        <end position="961"/>
    </location>
</feature>
<dbReference type="PANTHER" id="PTHR24124:SF8">
    <property type="entry name" value="OCA DOMAIN-CONTAINING PROTEIN"/>
    <property type="match status" value="1"/>
</dbReference>
<keyword evidence="2" id="KW-0479">Metal-binding</keyword>
<dbReference type="InterPro" id="IPR017455">
    <property type="entry name" value="Znf_FYVE-rel"/>
</dbReference>
<evidence type="ECO:0000256" key="6">
    <source>
        <dbReference type="ARBA" id="ARBA00023043"/>
    </source>
</evidence>
<evidence type="ECO:0000259" key="16">
    <source>
        <dbReference type="PROSITE" id="PS50892"/>
    </source>
</evidence>
<evidence type="ECO:0000256" key="12">
    <source>
        <dbReference type="SAM" id="MobiDB-lite"/>
    </source>
</evidence>
<evidence type="ECO:0000256" key="5">
    <source>
        <dbReference type="ARBA" id="ARBA00022833"/>
    </source>
</evidence>
<evidence type="ECO:0000256" key="11">
    <source>
        <dbReference type="SAM" id="Coils"/>
    </source>
</evidence>
<protein>
    <submittedName>
        <fullName evidence="17">Uncharacterized protein</fullName>
    </submittedName>
</protein>
<reference evidence="17 18" key="1">
    <citation type="journal article" date="2024" name="Science">
        <title>Giant polyketide synthase enzymes in the biosynthesis of giant marine polyether toxins.</title>
        <authorList>
            <person name="Fallon T.R."/>
            <person name="Shende V.V."/>
            <person name="Wierzbicki I.H."/>
            <person name="Pendleton A.L."/>
            <person name="Watervoot N.F."/>
            <person name="Auber R.P."/>
            <person name="Gonzalez D.J."/>
            <person name="Wisecaver J.H."/>
            <person name="Moore B.S."/>
        </authorList>
    </citation>
    <scope>NUCLEOTIDE SEQUENCE [LARGE SCALE GENOMIC DNA]</scope>
    <source>
        <strain evidence="17 18">12B1</strain>
    </source>
</reference>
<name>A0AB34KB45_PRYPA</name>
<dbReference type="InterPro" id="IPR036770">
    <property type="entry name" value="Ankyrin_rpt-contain_sf"/>
</dbReference>
<keyword evidence="6 8" id="KW-0040">ANK repeat</keyword>
<dbReference type="InterPro" id="IPR035899">
    <property type="entry name" value="DBL_dom_sf"/>
</dbReference>
<feature type="repeat" description="ANK" evidence="8">
    <location>
        <begin position="760"/>
        <end position="794"/>
    </location>
</feature>
<feature type="coiled-coil region" evidence="11">
    <location>
        <begin position="329"/>
        <end position="356"/>
    </location>
</feature>
<evidence type="ECO:0000256" key="7">
    <source>
        <dbReference type="ARBA" id="ARBA00023212"/>
    </source>
</evidence>
<dbReference type="SMART" id="SM00064">
    <property type="entry name" value="FYVE"/>
    <property type="match status" value="1"/>
</dbReference>
<feature type="compositionally biased region" description="Low complexity" evidence="12">
    <location>
        <begin position="1007"/>
        <end position="1038"/>
    </location>
</feature>
<feature type="compositionally biased region" description="Pro residues" evidence="12">
    <location>
        <begin position="626"/>
        <end position="647"/>
    </location>
</feature>
<evidence type="ECO:0000259" key="15">
    <source>
        <dbReference type="PROSITE" id="PS50178"/>
    </source>
</evidence>
<dbReference type="InterPro" id="IPR042855">
    <property type="entry name" value="V_SNARE_CC"/>
</dbReference>
<dbReference type="InterPro" id="IPR000219">
    <property type="entry name" value="DH_dom"/>
</dbReference>
<dbReference type="Proteomes" id="UP001515480">
    <property type="component" value="Unassembled WGS sequence"/>
</dbReference>
<feature type="compositionally biased region" description="Basic residues" evidence="12">
    <location>
        <begin position="1"/>
        <end position="10"/>
    </location>
</feature>
<feature type="domain" description="PH" evidence="13">
    <location>
        <begin position="382"/>
        <end position="492"/>
    </location>
</feature>
<dbReference type="AlphaFoldDB" id="A0AB34KB45"/>
<dbReference type="PROSITE" id="PS50088">
    <property type="entry name" value="ANK_REPEAT"/>
    <property type="match status" value="1"/>
</dbReference>
<feature type="compositionally biased region" description="Low complexity" evidence="12">
    <location>
        <begin position="654"/>
        <end position="663"/>
    </location>
</feature>
<dbReference type="PROSITE" id="PS50003">
    <property type="entry name" value="PH_DOMAIN"/>
    <property type="match status" value="1"/>
</dbReference>
<keyword evidence="10 11" id="KW-0175">Coiled coil</keyword>
<proteinExistence type="predicted"/>
<dbReference type="GO" id="GO:0005856">
    <property type="term" value="C:cytoskeleton"/>
    <property type="evidence" value="ECO:0007669"/>
    <property type="project" value="UniProtKB-SubCell"/>
</dbReference>
<dbReference type="Pfam" id="PF12796">
    <property type="entry name" value="Ank_2"/>
    <property type="match status" value="1"/>
</dbReference>
<feature type="region of interest" description="Disordered" evidence="12">
    <location>
        <begin position="1"/>
        <end position="27"/>
    </location>
</feature>
<dbReference type="SUPFAM" id="SSF48065">
    <property type="entry name" value="DBL homology domain (DH-domain)"/>
    <property type="match status" value="1"/>
</dbReference>
<dbReference type="Gene3D" id="1.20.900.10">
    <property type="entry name" value="Dbl homology (DH) domain"/>
    <property type="match status" value="1"/>
</dbReference>
<feature type="compositionally biased region" description="Basic and acidic residues" evidence="12">
    <location>
        <begin position="142"/>
        <end position="156"/>
    </location>
</feature>
<sequence length="1086" mass="115916">MASMMRRLRGSSHAPPHAPPATISHASSSVQINSKNSEALVCLQAFARGWRVRKLVSLLRESWRQQLLLAEELLISERTYLSELAELDEVYATPLKEAPSHLLSSEQYSVLFHFLSALINLHEEFRDALLAVCEGRPSPPDPPDHAADVAAAHDDGWSETDETSAREEGGLPSARPATPPKPEAPRAQGGATPVSTLLARFVPKMRALYGFYAHDWAKTGDHTLRMLESDPRGAAMTTALAARRPLSSILGAEVSTPRSAPKEPSATAPYADLPLPGDGSADAEPAEARAPSQLRTLLERPLHRLAAYESFAVEVQLSAHQEDPQLGTVVLALRELSELQQDVQSARDELERITVLRAVHARFKAGEVDELLAAEMVERRTRVVRAGTLTKQSKMGKLSRHYFLFSDGWVLTAESSKPALASSLRFKARHAEGAELKKCKWLSLAGARLAAPADEPAYFEVIMPASATHNHLWAESGVARDGWVQSLARVILSITFPKVPPLPLRPRCTASDEKVRGALLEHIGRYDRYGACVGGGWHAAIVHREAAALQALLRQHAADAARADPTTGATPLHLCVALARVEMLDALLQAEVAGVTPPLLEAVDDAGLTPLAVATLCCVAPPPPPPPAAPPVPPPPPSPSVVTPPPQLSGTGQPSVAAPSASHAPVDGAMRLQVLQRLIQAGADLNASADIARADPPLLVALGGAHAPSARVLLRAGADWRVPCLRSKLTSLQLAVSTGHAPVVKALLDAGVGVGGAGPAGVLPLHHACAQQLPRAAIIKLLLSHGAHPNQPDGGGLRPLQRLPVVEESRDSAAEVEQLTAVCEATEALVLGGARWDAKDASGAELQTHPSVRHIAAQSAAKRKADKAQPRLERGRGTLYDTTIGHMETVWVEDHSVAHCMACSRKFTEFVRRHHCRVMGIVVCDDCSGKRAHLGEHTPAGASAPSTSAVRVCDAAFNVVRYLQLEAEEHQAALQKQREEARVHQAFVEQEQAELTRAQLGLDAAAKGKPAASKANTKASATAQAHGGAAHGATSAAHEAMDALKERGEKLGVLNERVAELGRDAEDFFSTARKLREQAEKSSRWF</sequence>
<evidence type="ECO:0000256" key="10">
    <source>
        <dbReference type="PROSITE-ProRule" id="PRU00290"/>
    </source>
</evidence>
<dbReference type="GO" id="GO:0010468">
    <property type="term" value="P:regulation of gene expression"/>
    <property type="evidence" value="ECO:0007669"/>
    <property type="project" value="TreeGrafter"/>
</dbReference>
<dbReference type="PANTHER" id="PTHR24124">
    <property type="entry name" value="ANKYRIN REPEAT FAMILY A"/>
    <property type="match status" value="1"/>
</dbReference>